<keyword evidence="9" id="KW-1185">Reference proteome</keyword>
<dbReference type="AlphaFoldDB" id="A0A0C9YJK1"/>
<protein>
    <submittedName>
        <fullName evidence="8">GMC oxidoreductase</fullName>
    </submittedName>
</protein>
<evidence type="ECO:0000256" key="3">
    <source>
        <dbReference type="ARBA" id="ARBA00022630"/>
    </source>
</evidence>
<dbReference type="PANTHER" id="PTHR11552">
    <property type="entry name" value="GLUCOSE-METHANOL-CHOLINE GMC OXIDOREDUCTASE"/>
    <property type="match status" value="1"/>
</dbReference>
<dbReference type="InterPro" id="IPR036188">
    <property type="entry name" value="FAD/NAD-bd_sf"/>
</dbReference>
<reference evidence="9" key="2">
    <citation type="submission" date="2015-01" db="EMBL/GenBank/DDBJ databases">
        <title>Evolutionary Origins and Diversification of the Mycorrhizal Mutualists.</title>
        <authorList>
            <consortium name="DOE Joint Genome Institute"/>
            <consortium name="Mycorrhizal Genomics Consortium"/>
            <person name="Kohler A."/>
            <person name="Kuo A."/>
            <person name="Nagy L.G."/>
            <person name="Floudas D."/>
            <person name="Copeland A."/>
            <person name="Barry K.W."/>
            <person name="Cichocki N."/>
            <person name="Veneault-Fourrey C."/>
            <person name="LaButti K."/>
            <person name="Lindquist E.A."/>
            <person name="Lipzen A."/>
            <person name="Lundell T."/>
            <person name="Morin E."/>
            <person name="Murat C."/>
            <person name="Riley R."/>
            <person name="Ohm R."/>
            <person name="Sun H."/>
            <person name="Tunlid A."/>
            <person name="Henrissat B."/>
            <person name="Grigoriev I.V."/>
            <person name="Hibbett D.S."/>
            <person name="Martin F."/>
        </authorList>
    </citation>
    <scope>NUCLEOTIDE SEQUENCE [LARGE SCALE GENOMIC DNA]</scope>
    <source>
        <strain evidence="9">441</strain>
    </source>
</reference>
<feature type="domain" description="Glucose-methanol-choline oxidoreductase N-terminal" evidence="7">
    <location>
        <begin position="329"/>
        <end position="343"/>
    </location>
</feature>
<dbReference type="InterPro" id="IPR000172">
    <property type="entry name" value="GMC_OxRdtase_N"/>
</dbReference>
<evidence type="ECO:0000256" key="2">
    <source>
        <dbReference type="ARBA" id="ARBA00010790"/>
    </source>
</evidence>
<dbReference type="HOGENOM" id="CLU_002865_7_2_1"/>
<comment type="similarity">
    <text evidence="2">Belongs to the GMC oxidoreductase family.</text>
</comment>
<evidence type="ECO:0000313" key="9">
    <source>
        <dbReference type="Proteomes" id="UP000054018"/>
    </source>
</evidence>
<evidence type="ECO:0000313" key="8">
    <source>
        <dbReference type="EMBL" id="KIK16871.1"/>
    </source>
</evidence>
<evidence type="ECO:0000256" key="4">
    <source>
        <dbReference type="ARBA" id="ARBA00022827"/>
    </source>
</evidence>
<dbReference type="STRING" id="765257.A0A0C9YJK1"/>
<dbReference type="Proteomes" id="UP000054018">
    <property type="component" value="Unassembled WGS sequence"/>
</dbReference>
<dbReference type="InterPro" id="IPR007867">
    <property type="entry name" value="GMC_OxRtase_C"/>
</dbReference>
<dbReference type="SUPFAM" id="SSF54373">
    <property type="entry name" value="FAD-linked reductases, C-terminal domain"/>
    <property type="match status" value="1"/>
</dbReference>
<evidence type="ECO:0000256" key="5">
    <source>
        <dbReference type="PIRSR" id="PIRSR000137-1"/>
    </source>
</evidence>
<sequence length="634" mass="69764">MHLLETLLRLRVNRSLASVLSCILSLIVILRRRKRQPLITDYSQVARALDTQGREFDEYDYIVVGGGTAGCALACRLTEDPRVRVLLIEAGSSGKELVGSRIPSAYKSLARTTHDYNLSTLPQPHAGNRKVYWPRARLLGGCSSMNAMMAHYGAPSDFDEFAELVGDDSWRWENFRQYFLKFENYFPSPQFPNVDVSQHGSSGPVSIGYSAFTWKGSEMFINACVNAGIPFSPDFNTSNGTIGVNKIMTYIDRHGVRVSTEAAYLTPTVLARPNLKVVTEARVTKILFDTSTQHRNPRAIGVEFSSFAQRGAGKRFRARTRREVIVCCGAVHTPQLLMLSGIGPGTHLTEYNIPVVVDHPGIGSNLSDHVVVHMRFADKLGISLGYLQPSDLHTRFKLWRDLLEYQLQGTGPLSSNFVEGVAFCRSDNAVLFPDYDHDHLQDGTSGPGSPDLEVVAVSVLIHMDRSLGIGNGYMLLPVLLRPTSVGTIRLKSADPWEDPVVDPNYLSTQHDIDVLVRGVRLAYKIAHTPPLSDLTDSANDDPNLDHHLGRLSDDELQQLVRSRADTFYHPVGTCAMGREGVAGAVLDSQMRVRGVSGLRVCDASILPKLVSGHTTGVVIAAAEKLADIVKAEYK</sequence>
<dbReference type="GO" id="GO:0050660">
    <property type="term" value="F:flavin adenine dinucleotide binding"/>
    <property type="evidence" value="ECO:0007669"/>
    <property type="project" value="InterPro"/>
</dbReference>
<accession>A0A0C9YJK1</accession>
<feature type="active site" description="Proton donor" evidence="5">
    <location>
        <position position="569"/>
    </location>
</feature>
<dbReference type="Gene3D" id="3.50.50.60">
    <property type="entry name" value="FAD/NAD(P)-binding domain"/>
    <property type="match status" value="1"/>
</dbReference>
<dbReference type="SUPFAM" id="SSF51905">
    <property type="entry name" value="FAD/NAD(P)-binding domain"/>
    <property type="match status" value="1"/>
</dbReference>
<name>A0A0C9YJK1_9AGAM</name>
<keyword evidence="3" id="KW-0285">Flavoprotein</keyword>
<dbReference type="PROSITE" id="PS00624">
    <property type="entry name" value="GMC_OXRED_2"/>
    <property type="match status" value="1"/>
</dbReference>
<gene>
    <name evidence="8" type="ORF">PISMIDRAFT_248101</name>
</gene>
<dbReference type="PANTHER" id="PTHR11552:SF147">
    <property type="entry name" value="CHOLINE DEHYDROGENASE, MITOCHONDRIAL"/>
    <property type="match status" value="1"/>
</dbReference>
<dbReference type="Pfam" id="PF00732">
    <property type="entry name" value="GMC_oxred_N"/>
    <property type="match status" value="1"/>
</dbReference>
<dbReference type="Gene3D" id="3.30.560.10">
    <property type="entry name" value="Glucose Oxidase, domain 3"/>
    <property type="match status" value="1"/>
</dbReference>
<evidence type="ECO:0000256" key="1">
    <source>
        <dbReference type="ARBA" id="ARBA00001974"/>
    </source>
</evidence>
<comment type="cofactor">
    <cofactor evidence="1 6">
        <name>FAD</name>
        <dbReference type="ChEBI" id="CHEBI:57692"/>
    </cofactor>
</comment>
<evidence type="ECO:0000259" key="7">
    <source>
        <dbReference type="PROSITE" id="PS00624"/>
    </source>
</evidence>
<dbReference type="GO" id="GO:0016614">
    <property type="term" value="F:oxidoreductase activity, acting on CH-OH group of donors"/>
    <property type="evidence" value="ECO:0007669"/>
    <property type="project" value="InterPro"/>
</dbReference>
<dbReference type="OrthoDB" id="269227at2759"/>
<organism evidence="8 9">
    <name type="scientific">Pisolithus microcarpus 441</name>
    <dbReference type="NCBI Taxonomy" id="765257"/>
    <lineage>
        <taxon>Eukaryota</taxon>
        <taxon>Fungi</taxon>
        <taxon>Dikarya</taxon>
        <taxon>Basidiomycota</taxon>
        <taxon>Agaricomycotina</taxon>
        <taxon>Agaricomycetes</taxon>
        <taxon>Agaricomycetidae</taxon>
        <taxon>Boletales</taxon>
        <taxon>Sclerodermatineae</taxon>
        <taxon>Pisolithaceae</taxon>
        <taxon>Pisolithus</taxon>
    </lineage>
</organism>
<evidence type="ECO:0000256" key="6">
    <source>
        <dbReference type="PIRSR" id="PIRSR000137-2"/>
    </source>
</evidence>
<dbReference type="PIRSF" id="PIRSF000137">
    <property type="entry name" value="Alcohol_oxidase"/>
    <property type="match status" value="1"/>
</dbReference>
<feature type="active site" description="Proton acceptor" evidence="5">
    <location>
        <position position="613"/>
    </location>
</feature>
<keyword evidence="4 6" id="KW-0274">FAD</keyword>
<dbReference type="Pfam" id="PF05199">
    <property type="entry name" value="GMC_oxred_C"/>
    <property type="match status" value="1"/>
</dbReference>
<reference evidence="8 9" key="1">
    <citation type="submission" date="2014-04" db="EMBL/GenBank/DDBJ databases">
        <authorList>
            <consortium name="DOE Joint Genome Institute"/>
            <person name="Kuo A."/>
            <person name="Kohler A."/>
            <person name="Costa M.D."/>
            <person name="Nagy L.G."/>
            <person name="Floudas D."/>
            <person name="Copeland A."/>
            <person name="Barry K.W."/>
            <person name="Cichocki N."/>
            <person name="Veneault-Fourrey C."/>
            <person name="LaButti K."/>
            <person name="Lindquist E.A."/>
            <person name="Lipzen A."/>
            <person name="Lundell T."/>
            <person name="Morin E."/>
            <person name="Murat C."/>
            <person name="Sun H."/>
            <person name="Tunlid A."/>
            <person name="Henrissat B."/>
            <person name="Grigoriev I.V."/>
            <person name="Hibbett D.S."/>
            <person name="Martin F."/>
            <person name="Nordberg H.P."/>
            <person name="Cantor M.N."/>
            <person name="Hua S.X."/>
        </authorList>
    </citation>
    <scope>NUCLEOTIDE SEQUENCE [LARGE SCALE GENOMIC DNA]</scope>
    <source>
        <strain evidence="8 9">441</strain>
    </source>
</reference>
<proteinExistence type="inferred from homology"/>
<dbReference type="EMBL" id="KN833844">
    <property type="protein sequence ID" value="KIK16871.1"/>
    <property type="molecule type" value="Genomic_DNA"/>
</dbReference>
<dbReference type="InterPro" id="IPR012132">
    <property type="entry name" value="GMC_OxRdtase"/>
</dbReference>
<feature type="binding site" evidence="6">
    <location>
        <position position="283"/>
    </location>
    <ligand>
        <name>FAD</name>
        <dbReference type="ChEBI" id="CHEBI:57692"/>
    </ligand>
</feature>